<proteinExistence type="predicted"/>
<comment type="caution">
    <text evidence="2">The sequence shown here is derived from an EMBL/GenBank/DDBJ whole genome shotgun (WGS) entry which is preliminary data.</text>
</comment>
<name>A0A9P0LZ20_ACAOB</name>
<keyword evidence="1" id="KW-0732">Signal</keyword>
<dbReference type="EMBL" id="CAKOFQ010007543">
    <property type="protein sequence ID" value="CAH2003449.1"/>
    <property type="molecule type" value="Genomic_DNA"/>
</dbReference>
<keyword evidence="3" id="KW-1185">Reference proteome</keyword>
<organism evidence="2 3">
    <name type="scientific">Acanthoscelides obtectus</name>
    <name type="common">Bean weevil</name>
    <name type="synonym">Bruchus obtectus</name>
    <dbReference type="NCBI Taxonomy" id="200917"/>
    <lineage>
        <taxon>Eukaryota</taxon>
        <taxon>Metazoa</taxon>
        <taxon>Ecdysozoa</taxon>
        <taxon>Arthropoda</taxon>
        <taxon>Hexapoda</taxon>
        <taxon>Insecta</taxon>
        <taxon>Pterygota</taxon>
        <taxon>Neoptera</taxon>
        <taxon>Endopterygota</taxon>
        <taxon>Coleoptera</taxon>
        <taxon>Polyphaga</taxon>
        <taxon>Cucujiformia</taxon>
        <taxon>Chrysomeloidea</taxon>
        <taxon>Chrysomelidae</taxon>
        <taxon>Bruchinae</taxon>
        <taxon>Bruchini</taxon>
        <taxon>Acanthoscelides</taxon>
    </lineage>
</organism>
<sequence>MKFFNPFFLLHMLIIVYVVTCQDGVSDSPEYYNDDIPGPDIGFLPEDNPQNPNFDYGLGPA</sequence>
<evidence type="ECO:0000256" key="1">
    <source>
        <dbReference type="SAM" id="SignalP"/>
    </source>
</evidence>
<gene>
    <name evidence="2" type="ORF">ACAOBT_LOCUS27419</name>
</gene>
<evidence type="ECO:0000313" key="2">
    <source>
        <dbReference type="EMBL" id="CAH2003449.1"/>
    </source>
</evidence>
<protein>
    <submittedName>
        <fullName evidence="2">Uncharacterized protein</fullName>
    </submittedName>
</protein>
<feature type="signal peptide" evidence="1">
    <location>
        <begin position="1"/>
        <end position="21"/>
    </location>
</feature>
<dbReference type="Proteomes" id="UP001152888">
    <property type="component" value="Unassembled WGS sequence"/>
</dbReference>
<feature type="chain" id="PRO_5040310851" evidence="1">
    <location>
        <begin position="22"/>
        <end position="61"/>
    </location>
</feature>
<reference evidence="2" key="1">
    <citation type="submission" date="2022-03" db="EMBL/GenBank/DDBJ databases">
        <authorList>
            <person name="Sayadi A."/>
        </authorList>
    </citation>
    <scope>NUCLEOTIDE SEQUENCE</scope>
</reference>
<accession>A0A9P0LZ20</accession>
<dbReference type="AlphaFoldDB" id="A0A9P0LZ20"/>
<evidence type="ECO:0000313" key="3">
    <source>
        <dbReference type="Proteomes" id="UP001152888"/>
    </source>
</evidence>